<sequence length="114" mass="12791">MYIAGRLEFFILLRTSLETLPSPFSTVVQPRSARNVAAATGIPRPAPLMWPFVLAHVLLPPAGPHTERSETPTGILAQRAPWHLLQRECLGENHIERGLFRSLTRPATTWSWVD</sequence>
<accession>A0A9P3GGA7</accession>
<proteinExistence type="predicted"/>
<dbReference type="Proteomes" id="UP000703269">
    <property type="component" value="Unassembled WGS sequence"/>
</dbReference>
<evidence type="ECO:0000313" key="2">
    <source>
        <dbReference type="Proteomes" id="UP000703269"/>
    </source>
</evidence>
<dbReference type="EMBL" id="BPQB01000040">
    <property type="protein sequence ID" value="GJE94400.1"/>
    <property type="molecule type" value="Genomic_DNA"/>
</dbReference>
<organism evidence="1 2">
    <name type="scientific">Phanerochaete sordida</name>
    <dbReference type="NCBI Taxonomy" id="48140"/>
    <lineage>
        <taxon>Eukaryota</taxon>
        <taxon>Fungi</taxon>
        <taxon>Dikarya</taxon>
        <taxon>Basidiomycota</taxon>
        <taxon>Agaricomycotina</taxon>
        <taxon>Agaricomycetes</taxon>
        <taxon>Polyporales</taxon>
        <taxon>Phanerochaetaceae</taxon>
        <taxon>Phanerochaete</taxon>
    </lineage>
</organism>
<protein>
    <submittedName>
        <fullName evidence="1">Uncharacterized protein</fullName>
    </submittedName>
</protein>
<name>A0A9P3GGA7_9APHY</name>
<dbReference type="AlphaFoldDB" id="A0A9P3GGA7"/>
<evidence type="ECO:0000313" key="1">
    <source>
        <dbReference type="EMBL" id="GJE94400.1"/>
    </source>
</evidence>
<gene>
    <name evidence="1" type="ORF">PsYK624_105690</name>
</gene>
<keyword evidence="2" id="KW-1185">Reference proteome</keyword>
<comment type="caution">
    <text evidence="1">The sequence shown here is derived from an EMBL/GenBank/DDBJ whole genome shotgun (WGS) entry which is preliminary data.</text>
</comment>
<reference evidence="1 2" key="1">
    <citation type="submission" date="2021-08" db="EMBL/GenBank/DDBJ databases">
        <title>Draft Genome Sequence of Phanerochaete sordida strain YK-624.</title>
        <authorList>
            <person name="Mori T."/>
            <person name="Dohra H."/>
            <person name="Suzuki T."/>
            <person name="Kawagishi H."/>
            <person name="Hirai H."/>
        </authorList>
    </citation>
    <scope>NUCLEOTIDE SEQUENCE [LARGE SCALE GENOMIC DNA]</scope>
    <source>
        <strain evidence="1 2">YK-624</strain>
    </source>
</reference>